<feature type="region of interest" description="Disordered" evidence="6">
    <location>
        <begin position="1"/>
        <end position="64"/>
    </location>
</feature>
<evidence type="ECO:0000256" key="1">
    <source>
        <dbReference type="ARBA" id="ARBA00004123"/>
    </source>
</evidence>
<dbReference type="EMBL" id="BQNB010018692">
    <property type="protein sequence ID" value="GJT77212.1"/>
    <property type="molecule type" value="Genomic_DNA"/>
</dbReference>
<dbReference type="InterPro" id="IPR003228">
    <property type="entry name" value="TFIID_TAF12_dom"/>
</dbReference>
<dbReference type="CDD" id="cd07981">
    <property type="entry name" value="HFD_TAF12"/>
    <property type="match status" value="1"/>
</dbReference>
<accession>A0ABQ5GQP6</accession>
<proteinExistence type="inferred from homology"/>
<evidence type="ECO:0000259" key="7">
    <source>
        <dbReference type="Pfam" id="PF03847"/>
    </source>
</evidence>
<evidence type="ECO:0000256" key="3">
    <source>
        <dbReference type="ARBA" id="ARBA00023015"/>
    </source>
</evidence>
<evidence type="ECO:0000256" key="6">
    <source>
        <dbReference type="SAM" id="MobiDB-lite"/>
    </source>
</evidence>
<comment type="similarity">
    <text evidence="2">Belongs to the TAF12 family.</text>
</comment>
<name>A0ABQ5GQP6_9ASTR</name>
<evidence type="ECO:0000256" key="5">
    <source>
        <dbReference type="ARBA" id="ARBA00023242"/>
    </source>
</evidence>
<dbReference type="PANTHER" id="PTHR12264">
    <property type="entry name" value="TRANSCRIPTION INITIATION FACTOR TFIID SUBUNIT 12"/>
    <property type="match status" value="1"/>
</dbReference>
<evidence type="ECO:0000256" key="4">
    <source>
        <dbReference type="ARBA" id="ARBA00023163"/>
    </source>
</evidence>
<reference evidence="8" key="2">
    <citation type="submission" date="2022-01" db="EMBL/GenBank/DDBJ databases">
        <authorList>
            <person name="Yamashiro T."/>
            <person name="Shiraishi A."/>
            <person name="Satake H."/>
            <person name="Nakayama K."/>
        </authorList>
    </citation>
    <scope>NUCLEOTIDE SEQUENCE</scope>
</reference>
<dbReference type="SUPFAM" id="SSF81995">
    <property type="entry name" value="beta-sandwich domain of Sec23/24"/>
    <property type="match status" value="1"/>
</dbReference>
<dbReference type="SUPFAM" id="SSF47113">
    <property type="entry name" value="Histone-fold"/>
    <property type="match status" value="1"/>
</dbReference>
<gene>
    <name evidence="8" type="ORF">Tco_1043937</name>
</gene>
<dbReference type="PANTHER" id="PTHR12264:SF26">
    <property type="entry name" value="TRANSCRIPTION INITIATION FACTOR TFIID SUBUNIT 12B"/>
    <property type="match status" value="1"/>
</dbReference>
<keyword evidence="5" id="KW-0539">Nucleus</keyword>
<comment type="caution">
    <text evidence="8">The sequence shown here is derived from an EMBL/GenBank/DDBJ whole genome shotgun (WGS) entry which is preliminary data.</text>
</comment>
<protein>
    <submittedName>
        <fullName evidence="8">Transcription initiation factor TFIID subunit 12b isoform X2</fullName>
    </submittedName>
</protein>
<dbReference type="InterPro" id="IPR009072">
    <property type="entry name" value="Histone-fold"/>
</dbReference>
<organism evidence="8 9">
    <name type="scientific">Tanacetum coccineum</name>
    <dbReference type="NCBI Taxonomy" id="301880"/>
    <lineage>
        <taxon>Eukaryota</taxon>
        <taxon>Viridiplantae</taxon>
        <taxon>Streptophyta</taxon>
        <taxon>Embryophyta</taxon>
        <taxon>Tracheophyta</taxon>
        <taxon>Spermatophyta</taxon>
        <taxon>Magnoliopsida</taxon>
        <taxon>eudicotyledons</taxon>
        <taxon>Gunneridae</taxon>
        <taxon>Pentapetalae</taxon>
        <taxon>asterids</taxon>
        <taxon>campanulids</taxon>
        <taxon>Asterales</taxon>
        <taxon>Asteraceae</taxon>
        <taxon>Asteroideae</taxon>
        <taxon>Anthemideae</taxon>
        <taxon>Anthemidinae</taxon>
        <taxon>Tanacetum</taxon>
    </lineage>
</organism>
<sequence length="236" mass="25805">MVQQHQQQQQTQQQPMGQQQLQTQQQLLQQQSPRIGGSAGQKSVSLTGSQPDATASGTTNTGWKARQGPGAAIIFSVDPNVVLDPQVEDLLLMLADEFIDSVTSFGATLAKHRKSSILESKDVLLHLEKNYNLTIPGFSSEREETEQNHPPSDIHKKRLDLVSTNDNIFFTLNNLLVLFDNTPVVDLDTRADGELIWKGAMKGDEPVMILKIGGRLNGHGNRCSLLGAWSLGKGLG</sequence>
<keyword evidence="4" id="KW-0804">Transcription</keyword>
<evidence type="ECO:0000313" key="9">
    <source>
        <dbReference type="Proteomes" id="UP001151760"/>
    </source>
</evidence>
<comment type="subcellular location">
    <subcellularLocation>
        <location evidence="1">Nucleus</location>
    </subcellularLocation>
</comment>
<evidence type="ECO:0000256" key="2">
    <source>
        <dbReference type="ARBA" id="ARBA00007530"/>
    </source>
</evidence>
<keyword evidence="9" id="KW-1185">Reference proteome</keyword>
<feature type="domain" description="Transcription initiation factor TFIID subunit 12" evidence="7">
    <location>
        <begin position="76"/>
        <end position="133"/>
    </location>
</feature>
<dbReference type="Proteomes" id="UP001151760">
    <property type="component" value="Unassembled WGS sequence"/>
</dbReference>
<dbReference type="Pfam" id="PF03847">
    <property type="entry name" value="TFIID_20kDa"/>
    <property type="match status" value="1"/>
</dbReference>
<dbReference type="Gene3D" id="1.10.20.10">
    <property type="entry name" value="Histone, subunit A"/>
    <property type="match status" value="1"/>
</dbReference>
<feature type="compositionally biased region" description="Polar residues" evidence="6">
    <location>
        <begin position="40"/>
        <end position="62"/>
    </location>
</feature>
<keyword evidence="3" id="KW-0805">Transcription regulation</keyword>
<evidence type="ECO:0000313" key="8">
    <source>
        <dbReference type="EMBL" id="GJT77212.1"/>
    </source>
</evidence>
<reference evidence="8" key="1">
    <citation type="journal article" date="2022" name="Int. J. Mol. Sci.">
        <title>Draft Genome of Tanacetum Coccineum: Genomic Comparison of Closely Related Tanacetum-Family Plants.</title>
        <authorList>
            <person name="Yamashiro T."/>
            <person name="Shiraishi A."/>
            <person name="Nakayama K."/>
            <person name="Satake H."/>
        </authorList>
    </citation>
    <scope>NUCLEOTIDE SEQUENCE</scope>
</reference>
<feature type="compositionally biased region" description="Low complexity" evidence="6">
    <location>
        <begin position="1"/>
        <end position="31"/>
    </location>
</feature>
<dbReference type="InterPro" id="IPR037794">
    <property type="entry name" value="TAF12"/>
</dbReference>